<dbReference type="GO" id="GO:0004180">
    <property type="term" value="F:carboxypeptidase activity"/>
    <property type="evidence" value="ECO:0007669"/>
    <property type="project" value="UniProtKB-KW"/>
</dbReference>
<feature type="domain" description="Peptidase M28" evidence="23">
    <location>
        <begin position="279"/>
        <end position="466"/>
    </location>
</feature>
<evidence type="ECO:0000313" key="25">
    <source>
        <dbReference type="Proteomes" id="UP000474296"/>
    </source>
</evidence>
<dbReference type="EMBL" id="JAABOQ010000002">
    <property type="protein sequence ID" value="NER16636.1"/>
    <property type="molecule type" value="Genomic_DNA"/>
</dbReference>
<evidence type="ECO:0000256" key="17">
    <source>
        <dbReference type="ARBA" id="ARBA00023180"/>
    </source>
</evidence>
<protein>
    <recommendedName>
        <fullName evidence="5">Carboxypeptidase Q</fullName>
    </recommendedName>
    <alternativeName>
        <fullName evidence="20">Plasma glutamate carboxypeptidase</fullName>
    </alternativeName>
</protein>
<evidence type="ECO:0000256" key="9">
    <source>
        <dbReference type="ARBA" id="ARBA00022723"/>
    </source>
</evidence>
<dbReference type="PANTHER" id="PTHR12053">
    <property type="entry name" value="PROTEASE FAMILY M28 PLASMA GLUTAMATE CARBOXYPEPTIDASE-RELATED"/>
    <property type="match status" value="1"/>
</dbReference>
<dbReference type="Proteomes" id="UP000474296">
    <property type="component" value="Unassembled WGS sequence"/>
</dbReference>
<dbReference type="PANTHER" id="PTHR12053:SF3">
    <property type="entry name" value="CARBOXYPEPTIDASE Q"/>
    <property type="match status" value="1"/>
</dbReference>
<sequence length="517" mass="57783">MKNSLRFLLLLCALPLAIIAQKTDTVVENIIKEANENSHLEKLGHELMDQIGPRLVGTPQMKNAHDWAVAKYAGWGISARNEKWGEWRGWERGITHIDMVHPRIQSLRGTQLAWNPSTSKKGVTAELVVLPTNLKTEGDFKKWLPSVKGKLVMISMHQPTGRPDYNWEEFATEESFTKMKDARSAQNKAWRDNMRLSGYNRRTLPQALETAGAAGIVASNWSRGFGVNKIFSARTKKIPTVDLELEDYGMLYRLVQSGQKPQINIVAQSKELGVQPTFNTIAEIKGSEKPNEYVILSAHFDSWDGGTGATDNGTGTLVMMEAMRILKKHYPNPKRTILVGHWGSEEQGLNGSRAFVEDHPDIVKGLQASFNQDNGTGRVVRLSGGGFLHAYDYLSRWLNAVPKDITKHIETTFPGAPARGGSDYASFQAAGAPAFSLSSLNWSYWNYTWHTNRDTYDKIIFDDVRNNAILTAILTYMASEDPETTSRVKAELPIDSRSGEQRKWPSPRSPVRKGGVD</sequence>
<evidence type="ECO:0000256" key="10">
    <source>
        <dbReference type="ARBA" id="ARBA00022729"/>
    </source>
</evidence>
<evidence type="ECO:0000256" key="14">
    <source>
        <dbReference type="ARBA" id="ARBA00023034"/>
    </source>
</evidence>
<dbReference type="InterPro" id="IPR007484">
    <property type="entry name" value="Peptidase_M28"/>
</dbReference>
<keyword evidence="10 22" id="KW-0732">Signal</keyword>
<proteinExistence type="predicted"/>
<keyword evidence="9" id="KW-0479">Metal-binding</keyword>
<evidence type="ECO:0000256" key="13">
    <source>
        <dbReference type="ARBA" id="ARBA00022833"/>
    </source>
</evidence>
<keyword evidence="7" id="KW-0121">Carboxypeptidase</keyword>
<dbReference type="SUPFAM" id="SSF53187">
    <property type="entry name" value="Zn-dependent exopeptidases"/>
    <property type="match status" value="1"/>
</dbReference>
<evidence type="ECO:0000256" key="21">
    <source>
        <dbReference type="SAM" id="MobiDB-lite"/>
    </source>
</evidence>
<evidence type="ECO:0000256" key="15">
    <source>
        <dbReference type="ARBA" id="ARBA00023049"/>
    </source>
</evidence>
<evidence type="ECO:0000259" key="23">
    <source>
        <dbReference type="Pfam" id="PF04389"/>
    </source>
</evidence>
<evidence type="ECO:0000256" key="7">
    <source>
        <dbReference type="ARBA" id="ARBA00022645"/>
    </source>
</evidence>
<keyword evidence="8" id="KW-0645">Protease</keyword>
<reference evidence="24 25" key="1">
    <citation type="submission" date="2020-01" db="EMBL/GenBank/DDBJ databases">
        <title>Spongiivirga citrea KCTC 32990T.</title>
        <authorList>
            <person name="Wang G."/>
        </authorList>
    </citation>
    <scope>NUCLEOTIDE SEQUENCE [LARGE SCALE GENOMIC DNA]</scope>
    <source>
        <strain evidence="24 25">KCTC 32990</strain>
    </source>
</reference>
<keyword evidence="12" id="KW-0256">Endoplasmic reticulum</keyword>
<name>A0A6M0CFJ1_9FLAO</name>
<comment type="subcellular location">
    <subcellularLocation>
        <location evidence="1">Endoplasmic reticulum</location>
    </subcellularLocation>
    <subcellularLocation>
        <location evidence="3">Golgi apparatus</location>
    </subcellularLocation>
    <subcellularLocation>
        <location evidence="2">Lysosome</location>
    </subcellularLocation>
    <subcellularLocation>
        <location evidence="4">Secreted</location>
    </subcellularLocation>
</comment>
<accession>A0A6M0CFJ1</accession>
<dbReference type="GO" id="GO:0005764">
    <property type="term" value="C:lysosome"/>
    <property type="evidence" value="ECO:0007669"/>
    <property type="project" value="UniProtKB-SubCell"/>
</dbReference>
<comment type="caution">
    <text evidence="24">The sequence shown here is derived from an EMBL/GenBank/DDBJ whole genome shotgun (WGS) entry which is preliminary data.</text>
</comment>
<keyword evidence="14" id="KW-0333">Golgi apparatus</keyword>
<evidence type="ECO:0000256" key="12">
    <source>
        <dbReference type="ARBA" id="ARBA00022824"/>
    </source>
</evidence>
<dbReference type="GO" id="GO:0046872">
    <property type="term" value="F:metal ion binding"/>
    <property type="evidence" value="ECO:0007669"/>
    <property type="project" value="UniProtKB-KW"/>
</dbReference>
<evidence type="ECO:0000256" key="16">
    <source>
        <dbReference type="ARBA" id="ARBA00023145"/>
    </source>
</evidence>
<evidence type="ECO:0000256" key="3">
    <source>
        <dbReference type="ARBA" id="ARBA00004555"/>
    </source>
</evidence>
<evidence type="ECO:0000256" key="2">
    <source>
        <dbReference type="ARBA" id="ARBA00004371"/>
    </source>
</evidence>
<dbReference type="GO" id="GO:0006508">
    <property type="term" value="P:proteolysis"/>
    <property type="evidence" value="ECO:0007669"/>
    <property type="project" value="UniProtKB-KW"/>
</dbReference>
<keyword evidence="18" id="KW-0458">Lysosome</keyword>
<feature type="chain" id="PRO_5026866686" description="Carboxypeptidase Q" evidence="22">
    <location>
        <begin position="23"/>
        <end position="517"/>
    </location>
</feature>
<dbReference type="Pfam" id="PF04389">
    <property type="entry name" value="Peptidase_M28"/>
    <property type="match status" value="1"/>
</dbReference>
<evidence type="ECO:0000256" key="6">
    <source>
        <dbReference type="ARBA" id="ARBA00022525"/>
    </source>
</evidence>
<dbReference type="Gene3D" id="3.40.630.10">
    <property type="entry name" value="Zn peptidases"/>
    <property type="match status" value="1"/>
</dbReference>
<keyword evidence="17" id="KW-0325">Glycoprotein</keyword>
<gene>
    <name evidence="24" type="ORF">GWK10_05405</name>
</gene>
<dbReference type="InterPro" id="IPR039866">
    <property type="entry name" value="CPQ"/>
</dbReference>
<keyword evidence="25" id="KW-1185">Reference proteome</keyword>
<evidence type="ECO:0000256" key="20">
    <source>
        <dbReference type="ARBA" id="ARBA00033328"/>
    </source>
</evidence>
<feature type="signal peptide" evidence="22">
    <location>
        <begin position="1"/>
        <end position="22"/>
    </location>
</feature>
<evidence type="ECO:0000313" key="24">
    <source>
        <dbReference type="EMBL" id="NER16636.1"/>
    </source>
</evidence>
<dbReference type="AlphaFoldDB" id="A0A6M0CFJ1"/>
<keyword evidence="11 24" id="KW-0378">Hydrolase</keyword>
<keyword evidence="6" id="KW-0964">Secreted</keyword>
<evidence type="ECO:0000256" key="5">
    <source>
        <dbReference type="ARBA" id="ARBA00014116"/>
    </source>
</evidence>
<evidence type="ECO:0000256" key="19">
    <source>
        <dbReference type="ARBA" id="ARBA00025833"/>
    </source>
</evidence>
<dbReference type="Gene3D" id="3.50.30.30">
    <property type="match status" value="1"/>
</dbReference>
<organism evidence="24 25">
    <name type="scientific">Spongiivirga citrea</name>
    <dbReference type="NCBI Taxonomy" id="1481457"/>
    <lineage>
        <taxon>Bacteria</taxon>
        <taxon>Pseudomonadati</taxon>
        <taxon>Bacteroidota</taxon>
        <taxon>Flavobacteriia</taxon>
        <taxon>Flavobacteriales</taxon>
        <taxon>Flavobacteriaceae</taxon>
        <taxon>Spongiivirga</taxon>
    </lineage>
</organism>
<keyword evidence="16" id="KW-0865">Zymogen</keyword>
<dbReference type="GO" id="GO:0070573">
    <property type="term" value="F:metallodipeptidase activity"/>
    <property type="evidence" value="ECO:0007669"/>
    <property type="project" value="InterPro"/>
</dbReference>
<evidence type="ECO:0000256" key="1">
    <source>
        <dbReference type="ARBA" id="ARBA00004240"/>
    </source>
</evidence>
<dbReference type="GO" id="GO:0005576">
    <property type="term" value="C:extracellular region"/>
    <property type="evidence" value="ECO:0007669"/>
    <property type="project" value="UniProtKB-SubCell"/>
</dbReference>
<keyword evidence="13" id="KW-0862">Zinc</keyword>
<evidence type="ECO:0000256" key="4">
    <source>
        <dbReference type="ARBA" id="ARBA00004613"/>
    </source>
</evidence>
<keyword evidence="15" id="KW-0482">Metalloprotease</keyword>
<comment type="subunit">
    <text evidence="19">Homodimer. The monomeric form is inactive while the homodimer is active.</text>
</comment>
<evidence type="ECO:0000256" key="8">
    <source>
        <dbReference type="ARBA" id="ARBA00022670"/>
    </source>
</evidence>
<evidence type="ECO:0000256" key="18">
    <source>
        <dbReference type="ARBA" id="ARBA00023228"/>
    </source>
</evidence>
<evidence type="ECO:0000256" key="11">
    <source>
        <dbReference type="ARBA" id="ARBA00022801"/>
    </source>
</evidence>
<dbReference type="RefSeq" id="WP_164029985.1">
    <property type="nucleotide sequence ID" value="NZ_JAABOQ010000002.1"/>
</dbReference>
<evidence type="ECO:0000256" key="22">
    <source>
        <dbReference type="SAM" id="SignalP"/>
    </source>
</evidence>
<feature type="region of interest" description="Disordered" evidence="21">
    <location>
        <begin position="482"/>
        <end position="517"/>
    </location>
</feature>
<feature type="compositionally biased region" description="Basic and acidic residues" evidence="21">
    <location>
        <begin position="484"/>
        <end position="503"/>
    </location>
</feature>